<gene>
    <name evidence="2" type="ORF">C672_3587</name>
</gene>
<keyword evidence="1" id="KW-0175">Coiled coil</keyword>
<dbReference type="RefSeq" id="WP_021434547.1">
    <property type="nucleotide sequence ID" value="NZ_AVNC01000023.1"/>
</dbReference>
<dbReference type="InterPro" id="IPR008840">
    <property type="entry name" value="Sipho_Gp157"/>
</dbReference>
<evidence type="ECO:0000313" key="3">
    <source>
        <dbReference type="Proteomes" id="UP000015688"/>
    </source>
</evidence>
<dbReference type="EMBL" id="AVNC01000023">
    <property type="protein sequence ID" value="EQK39792.1"/>
    <property type="molecule type" value="Genomic_DNA"/>
</dbReference>
<comment type="caution">
    <text evidence="2">The sequence shown here is derived from an EMBL/GenBank/DDBJ whole genome shotgun (WGS) entry which is preliminary data.</text>
</comment>
<feature type="coiled-coil region" evidence="1">
    <location>
        <begin position="17"/>
        <end position="70"/>
    </location>
</feature>
<evidence type="ECO:0000256" key="1">
    <source>
        <dbReference type="SAM" id="Coils"/>
    </source>
</evidence>
<evidence type="ECO:0000313" key="2">
    <source>
        <dbReference type="EMBL" id="EQK39792.1"/>
    </source>
</evidence>
<dbReference type="PATRIC" id="fig|1233171.3.peg.3454"/>
<dbReference type="Pfam" id="PF05565">
    <property type="entry name" value="Sipho_Gp157"/>
    <property type="match status" value="1"/>
</dbReference>
<dbReference type="Proteomes" id="UP000015688">
    <property type="component" value="Unassembled WGS sequence"/>
</dbReference>
<protein>
    <submittedName>
        <fullName evidence="2">Siphovirus Gp157 family protein</fullName>
    </submittedName>
</protein>
<proteinExistence type="predicted"/>
<name>T4VGI6_PARBF</name>
<dbReference type="AlphaFoldDB" id="T4VGI6"/>
<accession>T4VGI6</accession>
<reference evidence="2 3" key="1">
    <citation type="submission" date="2013-06" db="EMBL/GenBank/DDBJ databases">
        <authorList>
            <person name="Walk S."/>
            <person name="Aronoff D."/>
            <person name="Young V.Y."/>
            <person name="Marsh J."/>
            <person name="Harrison L."/>
            <person name="Daugherty S.C."/>
            <person name="Shefchek K.A."/>
            <person name="Hine E.E."/>
            <person name="Tallon L.J."/>
            <person name="Sadzewicz L.K."/>
            <person name="Rasko D.A."/>
        </authorList>
    </citation>
    <scope>NUCLEOTIDE SEQUENCE [LARGE SCALE GENOMIC DNA]</scope>
    <source>
        <strain evidence="2 3">ATCC 638</strain>
    </source>
</reference>
<sequence length="163" mass="18826">MEKTISLYEMATDLVNIAEVEEVTEEVRTEIMEAMKEAMENKAENIIAVIRNYESRIEAIKSEEKRLSEYRKGEEKKLERLKDYTLSCMEMMGNKKLETNIGRISLRKKPDTLIVLDENKVPDIYKTVKEVINIDKAQIKKDLKESDIEGVILQVGGNSLQIK</sequence>
<organism evidence="2 3">
    <name type="scientific">Paraclostridium bifermentans ATCC 638 = DSM 14991</name>
    <dbReference type="NCBI Taxonomy" id="1233171"/>
    <lineage>
        <taxon>Bacteria</taxon>
        <taxon>Bacillati</taxon>
        <taxon>Bacillota</taxon>
        <taxon>Clostridia</taxon>
        <taxon>Peptostreptococcales</taxon>
        <taxon>Peptostreptococcaceae</taxon>
        <taxon>Paraclostridium</taxon>
    </lineage>
</organism>